<accession>A0AAW1Z370</accession>
<dbReference type="Proteomes" id="UP001479290">
    <property type="component" value="Unassembled WGS sequence"/>
</dbReference>
<dbReference type="EMBL" id="JAWDJR010000021">
    <property type="protein sequence ID" value="KAK9954874.1"/>
    <property type="molecule type" value="Genomic_DNA"/>
</dbReference>
<reference evidence="2 3" key="1">
    <citation type="submission" date="2024-05" db="EMBL/GenBank/DDBJ databases">
        <title>A high-quality chromosomal-level genome assembly of Topmouth culter (Culter alburnus).</title>
        <authorList>
            <person name="Zhao H."/>
        </authorList>
    </citation>
    <scope>NUCLEOTIDE SEQUENCE [LARGE SCALE GENOMIC DNA]</scope>
    <source>
        <strain evidence="2">CATC2023</strain>
        <tissue evidence="2">Muscle</tissue>
    </source>
</reference>
<feature type="compositionally biased region" description="Basic and acidic residues" evidence="1">
    <location>
        <begin position="65"/>
        <end position="77"/>
    </location>
</feature>
<name>A0AAW1Z370_CULAL</name>
<evidence type="ECO:0000313" key="3">
    <source>
        <dbReference type="Proteomes" id="UP001479290"/>
    </source>
</evidence>
<sequence>MERRKKITQPENCWSLRNHRAAENKKTEREMETQTSGSQEKRGERVVRRHSMTKLKPCLSCDPDDPVKIDSDVKKGEILPSKPSSCSQEHTTSLTSRYQQLKT</sequence>
<proteinExistence type="predicted"/>
<dbReference type="AlphaFoldDB" id="A0AAW1Z370"/>
<gene>
    <name evidence="2" type="ORF">ABG768_014791</name>
</gene>
<organism evidence="2 3">
    <name type="scientific">Culter alburnus</name>
    <name type="common">Topmouth culter</name>
    <dbReference type="NCBI Taxonomy" id="194366"/>
    <lineage>
        <taxon>Eukaryota</taxon>
        <taxon>Metazoa</taxon>
        <taxon>Chordata</taxon>
        <taxon>Craniata</taxon>
        <taxon>Vertebrata</taxon>
        <taxon>Euteleostomi</taxon>
        <taxon>Actinopterygii</taxon>
        <taxon>Neopterygii</taxon>
        <taxon>Teleostei</taxon>
        <taxon>Ostariophysi</taxon>
        <taxon>Cypriniformes</taxon>
        <taxon>Xenocyprididae</taxon>
        <taxon>Xenocypridinae</taxon>
        <taxon>Culter</taxon>
    </lineage>
</organism>
<protein>
    <submittedName>
        <fullName evidence="2">Uncharacterized protein</fullName>
    </submittedName>
</protein>
<comment type="caution">
    <text evidence="2">The sequence shown here is derived from an EMBL/GenBank/DDBJ whole genome shotgun (WGS) entry which is preliminary data.</text>
</comment>
<evidence type="ECO:0000313" key="2">
    <source>
        <dbReference type="EMBL" id="KAK9954874.1"/>
    </source>
</evidence>
<keyword evidence="3" id="KW-1185">Reference proteome</keyword>
<feature type="region of interest" description="Disordered" evidence="1">
    <location>
        <begin position="1"/>
        <end position="103"/>
    </location>
</feature>
<feature type="compositionally biased region" description="Basic and acidic residues" evidence="1">
    <location>
        <begin position="20"/>
        <end position="32"/>
    </location>
</feature>
<feature type="compositionally biased region" description="Polar residues" evidence="1">
    <location>
        <begin position="82"/>
        <end position="103"/>
    </location>
</feature>
<evidence type="ECO:0000256" key="1">
    <source>
        <dbReference type="SAM" id="MobiDB-lite"/>
    </source>
</evidence>